<name>A0ABS9HAD0_9ACTN</name>
<evidence type="ECO:0000313" key="3">
    <source>
        <dbReference type="Proteomes" id="UP001201161"/>
    </source>
</evidence>
<evidence type="ECO:0000313" key="2">
    <source>
        <dbReference type="EMBL" id="MCF6378157.1"/>
    </source>
</evidence>
<feature type="compositionally biased region" description="Low complexity" evidence="1">
    <location>
        <begin position="33"/>
        <end position="46"/>
    </location>
</feature>
<proteinExistence type="predicted"/>
<comment type="caution">
    <text evidence="2">The sequence shown here is derived from an EMBL/GenBank/DDBJ whole genome shotgun (WGS) entry which is preliminary data.</text>
</comment>
<dbReference type="EMBL" id="JAKJHZ010000007">
    <property type="protein sequence ID" value="MCF6378157.1"/>
    <property type="molecule type" value="Genomic_DNA"/>
</dbReference>
<reference evidence="2 3" key="1">
    <citation type="submission" date="2022-01" db="EMBL/GenBank/DDBJ databases">
        <title>Nocardioides sp. nov., an actinomycete isolated from mining soil.</title>
        <authorList>
            <person name="Liu L."/>
        </authorList>
    </citation>
    <scope>NUCLEOTIDE SEQUENCE [LARGE SCALE GENOMIC DNA]</scope>
    <source>
        <strain evidence="2 3">KLBMP 9356</strain>
    </source>
</reference>
<protein>
    <submittedName>
        <fullName evidence="2">Uncharacterized protein</fullName>
    </submittedName>
</protein>
<feature type="region of interest" description="Disordered" evidence="1">
    <location>
        <begin position="1"/>
        <end position="70"/>
    </location>
</feature>
<evidence type="ECO:0000256" key="1">
    <source>
        <dbReference type="SAM" id="MobiDB-lite"/>
    </source>
</evidence>
<accession>A0ABS9HAD0</accession>
<gene>
    <name evidence="2" type="ORF">L2K70_11140</name>
</gene>
<organism evidence="2 3">
    <name type="scientific">Nocardioides potassii</name>
    <dbReference type="NCBI Taxonomy" id="2911371"/>
    <lineage>
        <taxon>Bacteria</taxon>
        <taxon>Bacillati</taxon>
        <taxon>Actinomycetota</taxon>
        <taxon>Actinomycetes</taxon>
        <taxon>Propionibacteriales</taxon>
        <taxon>Nocardioidaceae</taxon>
        <taxon>Nocardioides</taxon>
    </lineage>
</organism>
<dbReference type="Proteomes" id="UP001201161">
    <property type="component" value="Unassembled WGS sequence"/>
</dbReference>
<dbReference type="RefSeq" id="WP_236401909.1">
    <property type="nucleotide sequence ID" value="NZ_JAKJHZ010000007.1"/>
</dbReference>
<sequence>MAASKRENASKPWRRAVKSGRDEVTWSVMSVTSSEASGPSGAGSRADASRNPRGSEEMRLTVPRLRSRRA</sequence>
<keyword evidence="3" id="KW-1185">Reference proteome</keyword>
<feature type="compositionally biased region" description="Basic and acidic residues" evidence="1">
    <location>
        <begin position="47"/>
        <end position="59"/>
    </location>
</feature>